<name>A0A6B2H8V2_9BACT</name>
<keyword evidence="2" id="KW-0808">Transferase</keyword>
<dbReference type="InterPro" id="IPR000182">
    <property type="entry name" value="GNAT_dom"/>
</dbReference>
<sequence>MNYILETERLRLREFTLADADFIVALLNSPGWLQYIGDRNVRTIEQATAYLQNNILKSYEVNGYGSWLVERKDDGQAIGSCGIINREALDTPDIGFAFLPEYNGFGYAYECAAATMAYAKEQLNIPKMGAIVLPSNDRSVKLLKKIGLQYVKPFYLPNSEEELHLYSS</sequence>
<organism evidence="2 3">
    <name type="scientific">Pontibacter fetidus</name>
    <dbReference type="NCBI Taxonomy" id="2700082"/>
    <lineage>
        <taxon>Bacteria</taxon>
        <taxon>Pseudomonadati</taxon>
        <taxon>Bacteroidota</taxon>
        <taxon>Cytophagia</taxon>
        <taxon>Cytophagales</taxon>
        <taxon>Hymenobacteraceae</taxon>
        <taxon>Pontibacter</taxon>
    </lineage>
</organism>
<dbReference type="PANTHER" id="PTHR43792:SF1">
    <property type="entry name" value="N-ACETYLTRANSFERASE DOMAIN-CONTAINING PROTEIN"/>
    <property type="match status" value="1"/>
</dbReference>
<dbReference type="Pfam" id="PF13302">
    <property type="entry name" value="Acetyltransf_3"/>
    <property type="match status" value="1"/>
</dbReference>
<dbReference type="RefSeq" id="WP_162347136.1">
    <property type="nucleotide sequence ID" value="NZ_JAAEAA010000019.1"/>
</dbReference>
<dbReference type="Proteomes" id="UP000478546">
    <property type="component" value="Unassembled WGS sequence"/>
</dbReference>
<dbReference type="InterPro" id="IPR051531">
    <property type="entry name" value="N-acetyltransferase"/>
</dbReference>
<dbReference type="GO" id="GO:0016747">
    <property type="term" value="F:acyltransferase activity, transferring groups other than amino-acyl groups"/>
    <property type="evidence" value="ECO:0007669"/>
    <property type="project" value="InterPro"/>
</dbReference>
<evidence type="ECO:0000259" key="1">
    <source>
        <dbReference type="PROSITE" id="PS51186"/>
    </source>
</evidence>
<feature type="domain" description="N-acetyltransferase" evidence="1">
    <location>
        <begin position="10"/>
        <end position="168"/>
    </location>
</feature>
<comment type="caution">
    <text evidence="2">The sequence shown here is derived from an EMBL/GenBank/DDBJ whole genome shotgun (WGS) entry which is preliminary data.</text>
</comment>
<reference evidence="2 3" key="1">
    <citation type="submission" date="2020-01" db="EMBL/GenBank/DDBJ databases">
        <authorList>
            <person name="Kim M.K."/>
        </authorList>
    </citation>
    <scope>NUCLEOTIDE SEQUENCE [LARGE SCALE GENOMIC DNA]</scope>
    <source>
        <strain evidence="2 3">BT213</strain>
    </source>
</reference>
<keyword evidence="3" id="KW-1185">Reference proteome</keyword>
<dbReference type="InterPro" id="IPR016181">
    <property type="entry name" value="Acyl_CoA_acyltransferase"/>
</dbReference>
<proteinExistence type="predicted"/>
<dbReference type="Gene3D" id="3.40.630.30">
    <property type="match status" value="1"/>
</dbReference>
<accession>A0A6B2H8V2</accession>
<protein>
    <submittedName>
        <fullName evidence="2">GNAT family N-acetyltransferase</fullName>
    </submittedName>
</protein>
<dbReference type="PANTHER" id="PTHR43792">
    <property type="entry name" value="GNAT FAMILY, PUTATIVE (AFU_ORTHOLOGUE AFUA_3G00765)-RELATED-RELATED"/>
    <property type="match status" value="1"/>
</dbReference>
<evidence type="ECO:0000313" key="3">
    <source>
        <dbReference type="Proteomes" id="UP000478546"/>
    </source>
</evidence>
<dbReference type="AlphaFoldDB" id="A0A6B2H8V2"/>
<dbReference type="EMBL" id="JAAEAA010000019">
    <property type="protein sequence ID" value="NDK57077.1"/>
    <property type="molecule type" value="Genomic_DNA"/>
</dbReference>
<gene>
    <name evidence="2" type="ORF">GWO68_14215</name>
</gene>
<dbReference type="SUPFAM" id="SSF55729">
    <property type="entry name" value="Acyl-CoA N-acyltransferases (Nat)"/>
    <property type="match status" value="1"/>
</dbReference>
<evidence type="ECO:0000313" key="2">
    <source>
        <dbReference type="EMBL" id="NDK57077.1"/>
    </source>
</evidence>
<dbReference type="PROSITE" id="PS51186">
    <property type="entry name" value="GNAT"/>
    <property type="match status" value="1"/>
</dbReference>